<evidence type="ECO:0000256" key="1">
    <source>
        <dbReference type="SAM" id="MobiDB-lite"/>
    </source>
</evidence>
<feature type="region of interest" description="Disordered" evidence="1">
    <location>
        <begin position="323"/>
        <end position="356"/>
    </location>
</feature>
<dbReference type="Proteomes" id="UP000274756">
    <property type="component" value="Unassembled WGS sequence"/>
</dbReference>
<evidence type="ECO:0000313" key="5">
    <source>
        <dbReference type="WBParaSite" id="DME_0000017501-mRNA-1"/>
    </source>
</evidence>
<dbReference type="OrthoDB" id="5843400at2759"/>
<feature type="compositionally biased region" description="Basic and acidic residues" evidence="1">
    <location>
        <begin position="330"/>
        <end position="344"/>
    </location>
</feature>
<name>A0A158Q2I6_DRAME</name>
<evidence type="ECO:0000313" key="4">
    <source>
        <dbReference type="Proteomes" id="UP000274756"/>
    </source>
</evidence>
<accession>A0A158Q2I6</accession>
<organism evidence="3 5">
    <name type="scientific">Dracunculus medinensis</name>
    <name type="common">Guinea worm</name>
    <dbReference type="NCBI Taxonomy" id="318479"/>
    <lineage>
        <taxon>Eukaryota</taxon>
        <taxon>Metazoa</taxon>
        <taxon>Ecdysozoa</taxon>
        <taxon>Nematoda</taxon>
        <taxon>Chromadorea</taxon>
        <taxon>Rhabditida</taxon>
        <taxon>Spirurina</taxon>
        <taxon>Dracunculoidea</taxon>
        <taxon>Dracunculidae</taxon>
        <taxon>Dracunculus</taxon>
    </lineage>
</organism>
<evidence type="ECO:0000313" key="2">
    <source>
        <dbReference type="EMBL" id="VDN54562.1"/>
    </source>
</evidence>
<dbReference type="AlphaFoldDB" id="A0A158Q2I6"/>
<keyword evidence="4" id="KW-1185">Reference proteome</keyword>
<reference evidence="5" key="1">
    <citation type="submission" date="2016-04" db="UniProtKB">
        <authorList>
            <consortium name="WormBaseParasite"/>
        </authorList>
    </citation>
    <scope>IDENTIFICATION</scope>
</reference>
<dbReference type="WBParaSite" id="DME_0000017501-mRNA-1">
    <property type="protein sequence ID" value="DME_0000017501-mRNA-1"/>
    <property type="gene ID" value="DME_0000017501"/>
</dbReference>
<dbReference type="STRING" id="318479.A0A158Q2I6"/>
<dbReference type="EMBL" id="UYYG01001150">
    <property type="protein sequence ID" value="VDN54562.1"/>
    <property type="molecule type" value="Genomic_DNA"/>
</dbReference>
<dbReference type="Proteomes" id="UP000038040">
    <property type="component" value="Unplaced"/>
</dbReference>
<protein>
    <submittedName>
        <fullName evidence="5">C2H2-type domain-containing protein</fullName>
    </submittedName>
</protein>
<gene>
    <name evidence="2" type="ORF">DME_LOCUS4535</name>
</gene>
<evidence type="ECO:0000313" key="3">
    <source>
        <dbReference type="Proteomes" id="UP000038040"/>
    </source>
</evidence>
<reference evidence="2 4" key="2">
    <citation type="submission" date="2018-11" db="EMBL/GenBank/DDBJ databases">
        <authorList>
            <consortium name="Pathogen Informatics"/>
        </authorList>
    </citation>
    <scope>NUCLEOTIDE SEQUENCE [LARGE SCALE GENOMIC DNA]</scope>
</reference>
<sequence>MEVEALLNNTSALFSSTFAILSNDDGLSATQWDYRMANVSGLNTHVDINYVNNSSDQFQHFYGQQREIYAHGRCDDVYPNGVILSNSDSLVPENTSQQRPFVMDEQYPSTSNNTDSASIISCSAPQRFNGDTNHKQFAKAKGSNLLPGSYSSSSTGESMNPVCPRCEKYISNYKGNMQRHMKTCGRSNRPKKYMVKSAKKKDLSATSFQSSLDYVNNAQYVTSGNNSDALCDSYQPNVALSGFSSHTLEEKSWLNNSERSCTSTPSLEPLIKKPDPYICSLCRFATIYKGNMKRHLITCHDLKENDMKDGNIDSLRASRCGALPGSPASRHTDTPHSTDEKRPCSEPPNVDSSVVASHNTAGSCSSFVTNDSFDSQTQSTVTVTQDDDAFELFNTCRERTVVKTECNASNMNIESADCDQKLSSIDETINAVASNYSLNMVGRKKSLQEKNRGSARGSKRMVRNMEELRGYWESERLNAGDRWELERPRSLGRGKGMHCGSEQNERLIIDSVMPPSTKSFTTPRFFAKNH</sequence>
<proteinExistence type="predicted"/>